<organism evidence="2 3">
    <name type="scientific">Massilia hydrophila</name>
    <dbReference type="NCBI Taxonomy" id="3044279"/>
    <lineage>
        <taxon>Bacteria</taxon>
        <taxon>Pseudomonadati</taxon>
        <taxon>Pseudomonadota</taxon>
        <taxon>Betaproteobacteria</taxon>
        <taxon>Burkholderiales</taxon>
        <taxon>Oxalobacteraceae</taxon>
        <taxon>Telluria group</taxon>
        <taxon>Massilia</taxon>
    </lineage>
</organism>
<reference evidence="2 3" key="1">
    <citation type="submission" date="2021-07" db="EMBL/GenBank/DDBJ databases">
        <title>Characterization of Violacein-producing bacteria and related species.</title>
        <authorList>
            <person name="Wilson H.S."/>
            <person name="De Leon M.E."/>
        </authorList>
    </citation>
    <scope>NUCLEOTIDE SEQUENCE [LARGE SCALE GENOMIC DNA]</scope>
    <source>
        <strain evidence="2 3">HSC-2F05</strain>
    </source>
</reference>
<evidence type="ECO:0000259" key="1">
    <source>
        <dbReference type="Pfam" id="PF10006"/>
    </source>
</evidence>
<dbReference type="RefSeq" id="WP_225237888.1">
    <property type="nucleotide sequence ID" value="NZ_JAHYBX010000001.1"/>
</dbReference>
<evidence type="ECO:0000313" key="3">
    <source>
        <dbReference type="Proteomes" id="UP001198602"/>
    </source>
</evidence>
<name>A0ABS7YB82_9BURK</name>
<proteinExistence type="predicted"/>
<comment type="caution">
    <text evidence="2">The sequence shown here is derived from an EMBL/GenBank/DDBJ whole genome shotgun (WGS) entry which is preliminary data.</text>
</comment>
<evidence type="ECO:0000313" key="2">
    <source>
        <dbReference type="EMBL" id="MCA1855549.1"/>
    </source>
</evidence>
<dbReference type="InterPro" id="IPR018720">
    <property type="entry name" value="DUF2249"/>
</dbReference>
<keyword evidence="3" id="KW-1185">Reference proteome</keyword>
<feature type="domain" description="DUF2249" evidence="1">
    <location>
        <begin position="17"/>
        <end position="83"/>
    </location>
</feature>
<accession>A0ABS7YB82</accession>
<protein>
    <submittedName>
        <fullName evidence="2">DUF2249 domain-containing protein</fullName>
    </submittedName>
</protein>
<sequence length="87" mass="9622">MSHDCSSESVSARPHVFDARGVARRFRHAAIFGALGALLPGEAMRFINDHDPLPLLAQLGEYFGPRVDVVYHRRATGDVVIDFVMKS</sequence>
<dbReference type="EMBL" id="JAHYBX010000001">
    <property type="protein sequence ID" value="MCA1855549.1"/>
    <property type="molecule type" value="Genomic_DNA"/>
</dbReference>
<dbReference type="Proteomes" id="UP001198602">
    <property type="component" value="Unassembled WGS sequence"/>
</dbReference>
<gene>
    <name evidence="2" type="ORF">LE190_06360</name>
</gene>
<dbReference type="Pfam" id="PF10006">
    <property type="entry name" value="DUF2249"/>
    <property type="match status" value="1"/>
</dbReference>